<proteinExistence type="predicted"/>
<dbReference type="Proteomes" id="UP000317243">
    <property type="component" value="Unassembled WGS sequence"/>
</dbReference>
<keyword evidence="2" id="KW-1185">Reference proteome</keyword>
<name>A0A5C5WMU9_9PLAN</name>
<dbReference type="AlphaFoldDB" id="A0A5C5WMU9"/>
<accession>A0A5C5WMU9</accession>
<evidence type="ECO:0000313" key="1">
    <source>
        <dbReference type="EMBL" id="TWT51505.1"/>
    </source>
</evidence>
<dbReference type="EMBL" id="SIHI01000013">
    <property type="protein sequence ID" value="TWT51505.1"/>
    <property type="molecule type" value="Genomic_DNA"/>
</dbReference>
<protein>
    <submittedName>
        <fullName evidence="1">Uncharacterized protein</fullName>
    </submittedName>
</protein>
<reference evidence="1 2" key="1">
    <citation type="submission" date="2019-02" db="EMBL/GenBank/DDBJ databases">
        <title>Deep-cultivation of Planctomycetes and their phenomic and genomic characterization uncovers novel biology.</title>
        <authorList>
            <person name="Wiegand S."/>
            <person name="Jogler M."/>
            <person name="Boedeker C."/>
            <person name="Pinto D."/>
            <person name="Vollmers J."/>
            <person name="Rivas-Marin E."/>
            <person name="Kohn T."/>
            <person name="Peeters S.H."/>
            <person name="Heuer A."/>
            <person name="Rast P."/>
            <person name="Oberbeckmann S."/>
            <person name="Bunk B."/>
            <person name="Jeske O."/>
            <person name="Meyerdierks A."/>
            <person name="Storesund J.E."/>
            <person name="Kallscheuer N."/>
            <person name="Luecker S."/>
            <person name="Lage O.M."/>
            <person name="Pohl T."/>
            <person name="Merkel B.J."/>
            <person name="Hornburger P."/>
            <person name="Mueller R.-W."/>
            <person name="Bruemmer F."/>
            <person name="Labrenz M."/>
            <person name="Spormann A.M."/>
            <person name="Op Den Camp H."/>
            <person name="Overmann J."/>
            <person name="Amann R."/>
            <person name="Jetten M.S.M."/>
            <person name="Mascher T."/>
            <person name="Medema M.H."/>
            <person name="Devos D.P."/>
            <person name="Kaster A.-K."/>
            <person name="Ovreas L."/>
            <person name="Rohde M."/>
            <person name="Galperin M.Y."/>
            <person name="Jogler C."/>
        </authorList>
    </citation>
    <scope>NUCLEOTIDE SEQUENCE [LARGE SCALE GENOMIC DNA]</scope>
    <source>
        <strain evidence="1 2">KOR42</strain>
    </source>
</reference>
<sequence length="77" mass="9011">MSFHANIDDARRHELINTMVQLLRSVRYDPFLKTVVSDFEVDLFGWKVLWSLIQQVSRDRTDTGIPGRPLNTKTIHD</sequence>
<comment type="caution">
    <text evidence="1">The sequence shown here is derived from an EMBL/GenBank/DDBJ whole genome shotgun (WGS) entry which is preliminary data.</text>
</comment>
<gene>
    <name evidence="1" type="ORF">KOR42_35530</name>
</gene>
<evidence type="ECO:0000313" key="2">
    <source>
        <dbReference type="Proteomes" id="UP000317243"/>
    </source>
</evidence>
<organism evidence="1 2">
    <name type="scientific">Thalassoglobus neptunius</name>
    <dbReference type="NCBI Taxonomy" id="1938619"/>
    <lineage>
        <taxon>Bacteria</taxon>
        <taxon>Pseudomonadati</taxon>
        <taxon>Planctomycetota</taxon>
        <taxon>Planctomycetia</taxon>
        <taxon>Planctomycetales</taxon>
        <taxon>Planctomycetaceae</taxon>
        <taxon>Thalassoglobus</taxon>
    </lineage>
</organism>